<evidence type="ECO:0000256" key="2">
    <source>
        <dbReference type="ARBA" id="ARBA00022525"/>
    </source>
</evidence>
<keyword evidence="4" id="KW-1185">Reference proteome</keyword>
<evidence type="ECO:0000256" key="1">
    <source>
        <dbReference type="ARBA" id="ARBA00004613"/>
    </source>
</evidence>
<protein>
    <submittedName>
        <fullName evidence="3">Calcium-binding protein</fullName>
    </submittedName>
</protein>
<dbReference type="PANTHER" id="PTHR38340:SF1">
    <property type="entry name" value="S-LAYER PROTEIN"/>
    <property type="match status" value="1"/>
</dbReference>
<sequence>MALIEGTNRSELLIGTDEGDDIFLYGGNDTVRGLGGNDGLWSSSGNDLFIGGEGRDRIDYRNDPAGILFDFRTGQAIDGWGNTDRFQTVERVVGSRFDDRLFGNGADNSFSGERGDDLINGGGGEDFIWFGRTANAVVVDLGNGTARGEGNDTLVSIEHMGGSNFADRLTGSDSDNWISPDQFGDIYTPNYRRGGADTVDGGGGFDTVSYWNSLAAVTVNLALGTGRDGAGNTDRLRNVEAVEGSTFNDRLTGDTRGNLLAGIEGRDRLIGGRGRDTLEGGEGNDRFVFLERTDTGNVITDFATGDRIEIGVAGFGGGLVRGALAAESFAARAFAGDADDRFLYRQSDGKLWFDVNGNATGGRTLIVDLADGTALTAADFVLI</sequence>
<dbReference type="PANTHER" id="PTHR38340">
    <property type="entry name" value="S-LAYER PROTEIN"/>
    <property type="match status" value="1"/>
</dbReference>
<dbReference type="EMBL" id="SSND01000001">
    <property type="protein sequence ID" value="THD84593.1"/>
    <property type="molecule type" value="Genomic_DNA"/>
</dbReference>
<organism evidence="3 4">
    <name type="scientific">Aliigemmobacter aestuarii</name>
    <dbReference type="NCBI Taxonomy" id="1445661"/>
    <lineage>
        <taxon>Bacteria</taxon>
        <taxon>Pseudomonadati</taxon>
        <taxon>Pseudomonadota</taxon>
        <taxon>Alphaproteobacteria</taxon>
        <taxon>Rhodobacterales</taxon>
        <taxon>Paracoccaceae</taxon>
        <taxon>Aliigemmobacter</taxon>
    </lineage>
</organism>
<dbReference type="Pfam" id="PF00353">
    <property type="entry name" value="HemolysinCabind"/>
    <property type="match status" value="5"/>
</dbReference>
<dbReference type="GO" id="GO:0005509">
    <property type="term" value="F:calcium ion binding"/>
    <property type="evidence" value="ECO:0007669"/>
    <property type="project" value="InterPro"/>
</dbReference>
<dbReference type="OrthoDB" id="9773411at2"/>
<proteinExistence type="predicted"/>
<comment type="subcellular location">
    <subcellularLocation>
        <location evidence="1">Secreted</location>
    </subcellularLocation>
</comment>
<name>A0A4S3MRB2_9RHOB</name>
<dbReference type="GO" id="GO:0005576">
    <property type="term" value="C:extracellular region"/>
    <property type="evidence" value="ECO:0007669"/>
    <property type="project" value="UniProtKB-SubCell"/>
</dbReference>
<reference evidence="3 4" key="1">
    <citation type="submission" date="2019-04" db="EMBL/GenBank/DDBJ databases">
        <title>Draft genome sequence of Gemmobacter aestuarii sp. nov.</title>
        <authorList>
            <person name="Hameed A."/>
            <person name="Lin S.-Y."/>
            <person name="Shahina M."/>
            <person name="Lai W.-A."/>
            <person name="Young C.-C."/>
        </authorList>
    </citation>
    <scope>NUCLEOTIDE SEQUENCE [LARGE SCALE GENOMIC DNA]</scope>
    <source>
        <strain evidence="3 4">CC-PW-75</strain>
    </source>
</reference>
<dbReference type="PRINTS" id="PR00313">
    <property type="entry name" value="CABNDNGRPT"/>
</dbReference>
<keyword evidence="2" id="KW-0964">Secreted</keyword>
<dbReference type="RefSeq" id="WP_136392974.1">
    <property type="nucleotide sequence ID" value="NZ_SSND01000001.1"/>
</dbReference>
<dbReference type="PROSITE" id="PS00330">
    <property type="entry name" value="HEMOLYSIN_CALCIUM"/>
    <property type="match status" value="1"/>
</dbReference>
<dbReference type="InterPro" id="IPR011049">
    <property type="entry name" value="Serralysin-like_metalloprot_C"/>
</dbReference>
<accession>A0A4S3MRB2</accession>
<evidence type="ECO:0000313" key="3">
    <source>
        <dbReference type="EMBL" id="THD84593.1"/>
    </source>
</evidence>
<dbReference type="InterPro" id="IPR050557">
    <property type="entry name" value="RTX_toxin/Mannuronan_C5-epim"/>
</dbReference>
<comment type="caution">
    <text evidence="3">The sequence shown here is derived from an EMBL/GenBank/DDBJ whole genome shotgun (WGS) entry which is preliminary data.</text>
</comment>
<gene>
    <name evidence="3" type="ORF">E7811_02310</name>
</gene>
<dbReference type="Proteomes" id="UP000309450">
    <property type="component" value="Unassembled WGS sequence"/>
</dbReference>
<dbReference type="InterPro" id="IPR018511">
    <property type="entry name" value="Hemolysin-typ_Ca-bd_CS"/>
</dbReference>
<dbReference type="SUPFAM" id="SSF51120">
    <property type="entry name" value="beta-Roll"/>
    <property type="match status" value="3"/>
</dbReference>
<dbReference type="InterPro" id="IPR001343">
    <property type="entry name" value="Hemolysn_Ca-bd"/>
</dbReference>
<dbReference type="AlphaFoldDB" id="A0A4S3MRB2"/>
<evidence type="ECO:0000313" key="4">
    <source>
        <dbReference type="Proteomes" id="UP000309450"/>
    </source>
</evidence>
<dbReference type="Gene3D" id="2.150.10.10">
    <property type="entry name" value="Serralysin-like metalloprotease, C-terminal"/>
    <property type="match status" value="3"/>
</dbReference>